<name>E3MPZ4_CAERE</name>
<dbReference type="Proteomes" id="UP000008281">
    <property type="component" value="Unassembled WGS sequence"/>
</dbReference>
<reference evidence="1" key="1">
    <citation type="submission" date="2007-07" db="EMBL/GenBank/DDBJ databases">
        <title>PCAP assembly of the Caenorhabditis remanei genome.</title>
        <authorList>
            <consortium name="The Caenorhabditis remanei Sequencing Consortium"/>
            <person name="Wilson R.K."/>
        </authorList>
    </citation>
    <scope>NUCLEOTIDE SEQUENCE [LARGE SCALE GENOMIC DNA]</scope>
    <source>
        <strain evidence="1">PB4641</strain>
    </source>
</reference>
<dbReference type="HOGENOM" id="CLU_036335_4_2_1"/>
<gene>
    <name evidence="1" type="ORF">CRE_12118</name>
</gene>
<dbReference type="PANTHER" id="PTHR46178:SF3">
    <property type="entry name" value="SEVEN TM RECEPTOR"/>
    <property type="match status" value="1"/>
</dbReference>
<organism evidence="2">
    <name type="scientific">Caenorhabditis remanei</name>
    <name type="common">Caenorhabditis vulgaris</name>
    <dbReference type="NCBI Taxonomy" id="31234"/>
    <lineage>
        <taxon>Eukaryota</taxon>
        <taxon>Metazoa</taxon>
        <taxon>Ecdysozoa</taxon>
        <taxon>Nematoda</taxon>
        <taxon>Chromadorea</taxon>
        <taxon>Rhabditida</taxon>
        <taxon>Rhabditina</taxon>
        <taxon>Rhabditomorpha</taxon>
        <taxon>Rhabditoidea</taxon>
        <taxon>Rhabditidae</taxon>
        <taxon>Peloderinae</taxon>
        <taxon>Caenorhabditis</taxon>
    </lineage>
</organism>
<proteinExistence type="predicted"/>
<evidence type="ECO:0000313" key="2">
    <source>
        <dbReference type="Proteomes" id="UP000008281"/>
    </source>
</evidence>
<dbReference type="EMBL" id="DS268464">
    <property type="protein sequence ID" value="EFP06701.1"/>
    <property type="molecule type" value="Genomic_DNA"/>
</dbReference>
<keyword evidence="2" id="KW-1185">Reference proteome</keyword>
<evidence type="ECO:0000313" key="1">
    <source>
        <dbReference type="EMBL" id="EFP06701.1"/>
    </source>
</evidence>
<dbReference type="STRING" id="31234.E3MPZ4"/>
<dbReference type="AlphaFoldDB" id="E3MPZ4"/>
<dbReference type="eggNOG" id="ENOG502TJBU">
    <property type="taxonomic scope" value="Eukaryota"/>
</dbReference>
<accession>E3MPZ4</accession>
<sequence>MRSFEFSFIFAKIGFFTTLFTNLFLIYATVCHMRRLDFTYRTMISFFGLTGLIFSGWELISKPFMHNFNNSMILFSLRTTVSQKFFQFSIAFHAAICEAMIAMISIQFVYRYFSLLRPEYRKDDGKGTVLWLLYPVVPGVMYFCSFYIYCMPDQFTDGYLRTEMLSSYDLHIIDIPRFIIVSYNTDDTIRWKNMVFLIQGSVILGFHYLLILFYGIKMHFHLKKKLNEFSVTTTRLHKQVFRALVVQILIPTVIFILPCVPIFFGPLLSPLFGIQISLRSGWLCSIFSVYPVADSLAFMLIVSEYKKIFAVKLIGVFAPTATFSAQSFTVDPRVHPM</sequence>
<dbReference type="OMA" id="CSIFSVY"/>
<dbReference type="PANTHER" id="PTHR46178">
    <property type="entry name" value="SEVEN TM RECEPTOR"/>
    <property type="match status" value="1"/>
</dbReference>
<dbReference type="InterPro" id="IPR019428">
    <property type="entry name" value="7TM_GPCR_serpentine_rcpt_Str"/>
</dbReference>
<protein>
    <submittedName>
        <fullName evidence="1">Uncharacterized protein</fullName>
    </submittedName>
</protein>
<dbReference type="Pfam" id="PF10326">
    <property type="entry name" value="7TM_GPCR_Str"/>
    <property type="match status" value="1"/>
</dbReference>